<dbReference type="GO" id="GO:0005524">
    <property type="term" value="F:ATP binding"/>
    <property type="evidence" value="ECO:0007669"/>
    <property type="project" value="UniProtKB-KW"/>
</dbReference>
<dbReference type="SUPFAM" id="SSF52540">
    <property type="entry name" value="P-loop containing nucleoside triphosphate hydrolases"/>
    <property type="match status" value="1"/>
</dbReference>
<dbReference type="EMBL" id="CP045875">
    <property type="protein sequence ID" value="QGG48372.1"/>
    <property type="molecule type" value="Genomic_DNA"/>
</dbReference>
<dbReference type="GO" id="GO:0016887">
    <property type="term" value="F:ATP hydrolysis activity"/>
    <property type="evidence" value="ECO:0007669"/>
    <property type="project" value="InterPro"/>
</dbReference>
<feature type="domain" description="ABC transporter" evidence="3">
    <location>
        <begin position="2"/>
        <end position="252"/>
    </location>
</feature>
<dbReference type="PANTHER" id="PTHR42855:SF2">
    <property type="entry name" value="DRUG RESISTANCE ABC TRANSPORTER,ATP-BINDING PROTEIN"/>
    <property type="match status" value="1"/>
</dbReference>
<dbReference type="InterPro" id="IPR027417">
    <property type="entry name" value="P-loop_NTPase"/>
</dbReference>
<evidence type="ECO:0000256" key="1">
    <source>
        <dbReference type="ARBA" id="ARBA00022741"/>
    </source>
</evidence>
<dbReference type="Pfam" id="PF00005">
    <property type="entry name" value="ABC_tran"/>
    <property type="match status" value="1"/>
</dbReference>
<dbReference type="PROSITE" id="PS50893">
    <property type="entry name" value="ABC_TRANSPORTER_2"/>
    <property type="match status" value="1"/>
</dbReference>
<keyword evidence="2 4" id="KW-0067">ATP-binding</keyword>
<keyword evidence="5" id="KW-1185">Reference proteome</keyword>
<dbReference type="Gene3D" id="3.40.50.300">
    <property type="entry name" value="P-loop containing nucleotide triphosphate hydrolases"/>
    <property type="match status" value="1"/>
</dbReference>
<dbReference type="SMART" id="SM00382">
    <property type="entry name" value="AAA"/>
    <property type="match status" value="1"/>
</dbReference>
<dbReference type="KEGG" id="hcv:FTV88_2274"/>
<accession>A0A5Q2N4Y5</accession>
<dbReference type="FunFam" id="3.40.50.300:FF:000011">
    <property type="entry name" value="Putative ABC transporter ATP-binding component"/>
    <property type="match status" value="1"/>
</dbReference>
<evidence type="ECO:0000313" key="4">
    <source>
        <dbReference type="EMBL" id="QGG48372.1"/>
    </source>
</evidence>
<organism evidence="4 5">
    <name type="scientific">Heliorestis convoluta</name>
    <dbReference type="NCBI Taxonomy" id="356322"/>
    <lineage>
        <taxon>Bacteria</taxon>
        <taxon>Bacillati</taxon>
        <taxon>Bacillota</taxon>
        <taxon>Clostridia</taxon>
        <taxon>Eubacteriales</taxon>
        <taxon>Heliobacteriaceae</taxon>
        <taxon>Heliorestis</taxon>
    </lineage>
</organism>
<dbReference type="Proteomes" id="UP000366051">
    <property type="component" value="Chromosome"/>
</dbReference>
<keyword evidence="1" id="KW-0547">Nucleotide-binding</keyword>
<sequence>MIATQNLTLRFGKRALFEDVNIKFTPGNCYGLIGANGAGKSTFLKILSGEIDASSGEVTKTPGERMAVLKQNHYEFDDYEVIKTVIMGHSRLFEVMEQKDALYAKPDFSEEDGMLVAELEGEFAELNGWDAESEAAGLLTGLGIPNEMHDKKMAELEGNMKLRVLLAQALFGNPHILLLDEPTNHLDLDSINWLENFLADFRGTVIVVSHDRHFLNQVCTHIADIDFGKIQLYVGNYDFWYESSQLLCSCNATPTRKKKKRLKIWSSLFAALVLTPLNLSRLRHGRNYSIRSPLTILSPLTANIPMLLSRPIEKQAKTS</sequence>
<dbReference type="PANTHER" id="PTHR42855">
    <property type="entry name" value="ABC TRANSPORTER ATP-BINDING SUBUNIT"/>
    <property type="match status" value="1"/>
</dbReference>
<name>A0A5Q2N4Y5_9FIRM</name>
<proteinExistence type="predicted"/>
<evidence type="ECO:0000313" key="5">
    <source>
        <dbReference type="Proteomes" id="UP000366051"/>
    </source>
</evidence>
<protein>
    <submittedName>
        <fullName evidence="4">ATP-binding cassette domain-containing protein</fullName>
    </submittedName>
</protein>
<reference evidence="5" key="1">
    <citation type="submission" date="2019-11" db="EMBL/GenBank/DDBJ databases">
        <title>Genome sequence of Heliorestis convoluta strain HH, an alkaliphilic and minimalistic phototrophic bacterium from a soda lake in Egypt.</title>
        <authorList>
            <person name="Dewey E.D."/>
            <person name="Stokes L.M."/>
            <person name="Burchell B.M."/>
            <person name="Shaffer K.N."/>
            <person name="Huntington A.M."/>
            <person name="Baker J.M."/>
            <person name="Nadendla S."/>
            <person name="Giglio M.G."/>
            <person name="Touchman J.W."/>
            <person name="Blankenship R.E."/>
            <person name="Madigan M.T."/>
            <person name="Sattley W.M."/>
        </authorList>
    </citation>
    <scope>NUCLEOTIDE SEQUENCE [LARGE SCALE GENOMIC DNA]</scope>
    <source>
        <strain evidence="5">HH</strain>
    </source>
</reference>
<dbReference type="InterPro" id="IPR051309">
    <property type="entry name" value="ABCF_ATPase"/>
</dbReference>
<evidence type="ECO:0000256" key="2">
    <source>
        <dbReference type="ARBA" id="ARBA00022840"/>
    </source>
</evidence>
<evidence type="ECO:0000259" key="3">
    <source>
        <dbReference type="PROSITE" id="PS50893"/>
    </source>
</evidence>
<gene>
    <name evidence="4" type="ORF">FTV88_2274</name>
</gene>
<dbReference type="AlphaFoldDB" id="A0A5Q2N4Y5"/>
<dbReference type="InterPro" id="IPR003593">
    <property type="entry name" value="AAA+_ATPase"/>
</dbReference>
<dbReference type="CDD" id="cd03221">
    <property type="entry name" value="ABCF_EF-3"/>
    <property type="match status" value="1"/>
</dbReference>
<dbReference type="InterPro" id="IPR003439">
    <property type="entry name" value="ABC_transporter-like_ATP-bd"/>
</dbReference>